<gene>
    <name evidence="2" type="ORF">ILYODFUR_020940</name>
</gene>
<evidence type="ECO:0000256" key="1">
    <source>
        <dbReference type="SAM" id="MobiDB-lite"/>
    </source>
</evidence>
<feature type="non-terminal residue" evidence="2">
    <location>
        <position position="120"/>
    </location>
</feature>
<sequence length="120" mass="12955">MSDCVIVRGFTRLRCHQHTSMWKLVLVVFRFIQDRVVGAAHSVETPRLPSPQTPLPATPGGAQDIPRPAKRQSLRRVLGRPWASSLWDVPGTPPEEGVQEASGIDARSTSTGSSRCGGAA</sequence>
<organism evidence="2 3">
    <name type="scientific">Ilyodon furcidens</name>
    <name type="common">goldbreast splitfin</name>
    <dbReference type="NCBI Taxonomy" id="33524"/>
    <lineage>
        <taxon>Eukaryota</taxon>
        <taxon>Metazoa</taxon>
        <taxon>Chordata</taxon>
        <taxon>Craniata</taxon>
        <taxon>Vertebrata</taxon>
        <taxon>Euteleostomi</taxon>
        <taxon>Actinopterygii</taxon>
        <taxon>Neopterygii</taxon>
        <taxon>Teleostei</taxon>
        <taxon>Neoteleostei</taxon>
        <taxon>Acanthomorphata</taxon>
        <taxon>Ovalentaria</taxon>
        <taxon>Atherinomorphae</taxon>
        <taxon>Cyprinodontiformes</taxon>
        <taxon>Goodeidae</taxon>
        <taxon>Ilyodon</taxon>
    </lineage>
</organism>
<dbReference type="Proteomes" id="UP001482620">
    <property type="component" value="Unassembled WGS sequence"/>
</dbReference>
<feature type="region of interest" description="Disordered" evidence="1">
    <location>
        <begin position="84"/>
        <end position="120"/>
    </location>
</feature>
<evidence type="ECO:0000313" key="2">
    <source>
        <dbReference type="EMBL" id="MEQ2225784.1"/>
    </source>
</evidence>
<evidence type="ECO:0000313" key="3">
    <source>
        <dbReference type="Proteomes" id="UP001482620"/>
    </source>
</evidence>
<comment type="caution">
    <text evidence="2">The sequence shown here is derived from an EMBL/GenBank/DDBJ whole genome shotgun (WGS) entry which is preliminary data.</text>
</comment>
<feature type="compositionally biased region" description="Pro residues" evidence="1">
    <location>
        <begin position="48"/>
        <end position="57"/>
    </location>
</feature>
<proteinExistence type="predicted"/>
<accession>A0ABV0SZ05</accession>
<protein>
    <submittedName>
        <fullName evidence="2">Uncharacterized protein</fullName>
    </submittedName>
</protein>
<reference evidence="2 3" key="1">
    <citation type="submission" date="2021-06" db="EMBL/GenBank/DDBJ databases">
        <authorList>
            <person name="Palmer J.M."/>
        </authorList>
    </citation>
    <scope>NUCLEOTIDE SEQUENCE [LARGE SCALE GENOMIC DNA]</scope>
    <source>
        <strain evidence="3">if_2019</strain>
        <tissue evidence="2">Muscle</tissue>
    </source>
</reference>
<keyword evidence="3" id="KW-1185">Reference proteome</keyword>
<dbReference type="EMBL" id="JAHRIQ010013779">
    <property type="protein sequence ID" value="MEQ2225784.1"/>
    <property type="molecule type" value="Genomic_DNA"/>
</dbReference>
<name>A0ABV0SZ05_9TELE</name>
<feature type="compositionally biased region" description="Low complexity" evidence="1">
    <location>
        <begin position="106"/>
        <end position="120"/>
    </location>
</feature>
<feature type="region of interest" description="Disordered" evidence="1">
    <location>
        <begin position="43"/>
        <end position="72"/>
    </location>
</feature>